<gene>
    <name evidence="8" type="ORF">CIK66_02295</name>
</gene>
<dbReference type="InterPro" id="IPR033749">
    <property type="entry name" value="Polyprenyl_synt_CS"/>
</dbReference>
<dbReference type="CDD" id="cd00685">
    <property type="entry name" value="Trans_IPPS_HT"/>
    <property type="match status" value="1"/>
</dbReference>
<comment type="similarity">
    <text evidence="2 6">Belongs to the FPP/GGPP synthase family.</text>
</comment>
<keyword evidence="9" id="KW-1185">Reference proteome</keyword>
<dbReference type="SUPFAM" id="SSF48576">
    <property type="entry name" value="Terpenoid synthases"/>
    <property type="match status" value="1"/>
</dbReference>
<dbReference type="InterPro" id="IPR008949">
    <property type="entry name" value="Isoprenoid_synthase_dom_sf"/>
</dbReference>
<evidence type="ECO:0000256" key="4">
    <source>
        <dbReference type="ARBA" id="ARBA00022723"/>
    </source>
</evidence>
<evidence type="ECO:0000256" key="3">
    <source>
        <dbReference type="ARBA" id="ARBA00022679"/>
    </source>
</evidence>
<keyword evidence="5" id="KW-0460">Magnesium</keyword>
<evidence type="ECO:0000256" key="6">
    <source>
        <dbReference type="RuleBase" id="RU004466"/>
    </source>
</evidence>
<feature type="region of interest" description="Disordered" evidence="7">
    <location>
        <begin position="353"/>
        <end position="437"/>
    </location>
</feature>
<evidence type="ECO:0000256" key="1">
    <source>
        <dbReference type="ARBA" id="ARBA00001946"/>
    </source>
</evidence>
<dbReference type="AlphaFoldDB" id="A0A2A3YNF4"/>
<feature type="compositionally biased region" description="Pro residues" evidence="7">
    <location>
        <begin position="401"/>
        <end position="411"/>
    </location>
</feature>
<evidence type="ECO:0000256" key="5">
    <source>
        <dbReference type="ARBA" id="ARBA00022842"/>
    </source>
</evidence>
<dbReference type="RefSeq" id="WP_096196393.1">
    <property type="nucleotide sequence ID" value="NZ_NRGR01000005.1"/>
</dbReference>
<dbReference type="GO" id="GO:0008299">
    <property type="term" value="P:isoprenoid biosynthetic process"/>
    <property type="evidence" value="ECO:0007669"/>
    <property type="project" value="InterPro"/>
</dbReference>
<dbReference type="EMBL" id="NRGR01000005">
    <property type="protein sequence ID" value="PCC40625.1"/>
    <property type="molecule type" value="Genomic_DNA"/>
</dbReference>
<dbReference type="Pfam" id="PF00348">
    <property type="entry name" value="polyprenyl_synt"/>
    <property type="match status" value="1"/>
</dbReference>
<feature type="compositionally biased region" description="Low complexity" evidence="7">
    <location>
        <begin position="379"/>
        <end position="388"/>
    </location>
</feature>
<dbReference type="Proteomes" id="UP000218598">
    <property type="component" value="Unassembled WGS sequence"/>
</dbReference>
<dbReference type="OrthoDB" id="4497239at2"/>
<dbReference type="InterPro" id="IPR000092">
    <property type="entry name" value="Polyprenyl_synt"/>
</dbReference>
<dbReference type="PROSITE" id="PS00723">
    <property type="entry name" value="POLYPRENYL_SYNTHASE_1"/>
    <property type="match status" value="1"/>
</dbReference>
<dbReference type="SFLD" id="SFLDS00005">
    <property type="entry name" value="Isoprenoid_Synthase_Type_I"/>
    <property type="match status" value="1"/>
</dbReference>
<comment type="caution">
    <text evidence="8">The sequence shown here is derived from an EMBL/GenBank/DDBJ whole genome shotgun (WGS) entry which is preliminary data.</text>
</comment>
<feature type="compositionally biased region" description="Low complexity" evidence="7">
    <location>
        <begin position="359"/>
        <end position="371"/>
    </location>
</feature>
<proteinExistence type="inferred from homology"/>
<evidence type="ECO:0000256" key="2">
    <source>
        <dbReference type="ARBA" id="ARBA00006706"/>
    </source>
</evidence>
<evidence type="ECO:0000313" key="9">
    <source>
        <dbReference type="Proteomes" id="UP000218598"/>
    </source>
</evidence>
<reference evidence="8 9" key="1">
    <citation type="journal article" date="2017" name="Elife">
        <title>Extensive horizontal gene transfer in cheese-associated bacteria.</title>
        <authorList>
            <person name="Bonham K.S."/>
            <person name="Wolfe B.E."/>
            <person name="Dutton R.J."/>
        </authorList>
    </citation>
    <scope>NUCLEOTIDE SEQUENCE [LARGE SCALE GENOMIC DNA]</scope>
    <source>
        <strain evidence="8 9">341_9</strain>
    </source>
</reference>
<dbReference type="PANTHER" id="PTHR12001:SF85">
    <property type="entry name" value="SHORT CHAIN ISOPRENYL DIPHOSPHATE SYNTHASE"/>
    <property type="match status" value="1"/>
</dbReference>
<comment type="cofactor">
    <cofactor evidence="1">
        <name>Mg(2+)</name>
        <dbReference type="ChEBI" id="CHEBI:18420"/>
    </cofactor>
</comment>
<accession>A0A2A3YNF4</accession>
<dbReference type="PROSITE" id="PS00444">
    <property type="entry name" value="POLYPRENYL_SYNTHASE_2"/>
    <property type="match status" value="1"/>
</dbReference>
<evidence type="ECO:0000256" key="7">
    <source>
        <dbReference type="SAM" id="MobiDB-lite"/>
    </source>
</evidence>
<keyword evidence="4" id="KW-0479">Metal-binding</keyword>
<organism evidence="8 9">
    <name type="scientific">Brachybacterium alimentarium</name>
    <dbReference type="NCBI Taxonomy" id="47845"/>
    <lineage>
        <taxon>Bacteria</taxon>
        <taxon>Bacillati</taxon>
        <taxon>Actinomycetota</taxon>
        <taxon>Actinomycetes</taxon>
        <taxon>Micrococcales</taxon>
        <taxon>Dermabacteraceae</taxon>
        <taxon>Brachybacterium</taxon>
    </lineage>
</organism>
<protein>
    <submittedName>
        <fullName evidence="8">Geranylgeranyl pyrophosphate synthase</fullName>
    </submittedName>
</protein>
<sequence length="437" mass="45924">MSTPDHRAVDREIARLLTGAVSAHGTAPSTGRRDLWSAFAQATDDGKRFRPALLTATHRALGGLRGETAVQVAAALELLHTAFVVQDDVIDGDLMRRGVPSLPGRFAQDVQQHGTSAAEARRYGDAAGILAGDLGLLTAFRAIARCDAPAPVVERLLDLFETTVHSSAIGELADVRLQLGPTEQPGALREALAVAEFKTAVYSFQFPLHAGALLADADSETLGVLDEIGGLLGIGFQLVDDLLGMFGDERLTGKSALGDLREGKRTALIAHATTTAQWPQLRPLLGEPDLDAADARRARALLTDSGSRAWTEELARWHLTSAVSSASQHGLPSPLVHALSTVTDEILRTSDLLLPPESTATTDTDAGVTAEATEKATEKASAASRSTADPTSNPASRSKPDPNPSPNPNPNPNHDSMAAPSAERTDARTPATTGRPS</sequence>
<dbReference type="Gene3D" id="1.10.600.10">
    <property type="entry name" value="Farnesyl Diphosphate Synthase"/>
    <property type="match status" value="1"/>
</dbReference>
<dbReference type="GO" id="GO:0004659">
    <property type="term" value="F:prenyltransferase activity"/>
    <property type="evidence" value="ECO:0007669"/>
    <property type="project" value="InterPro"/>
</dbReference>
<keyword evidence="3 6" id="KW-0808">Transferase</keyword>
<dbReference type="GO" id="GO:0046872">
    <property type="term" value="F:metal ion binding"/>
    <property type="evidence" value="ECO:0007669"/>
    <property type="project" value="UniProtKB-KW"/>
</dbReference>
<evidence type="ECO:0000313" key="8">
    <source>
        <dbReference type="EMBL" id="PCC40625.1"/>
    </source>
</evidence>
<name>A0A2A3YNF4_9MICO</name>
<dbReference type="PANTHER" id="PTHR12001">
    <property type="entry name" value="GERANYLGERANYL PYROPHOSPHATE SYNTHASE"/>
    <property type="match status" value="1"/>
</dbReference>